<dbReference type="AlphaFoldDB" id="B2WPF7"/>
<accession>B2WPF7</accession>
<dbReference type="InParanoid" id="B2WPF7"/>
<proteinExistence type="predicted"/>
<sequence>MATTGLAVPVIYTNAADEVLPDSGSFLLSTSIGRTSTSLQLSFLSTTAYISSASTTFTFILLFLAPDPSSVYPL</sequence>
<dbReference type="HOGENOM" id="CLU_2689022_0_0_1"/>
<dbReference type="Proteomes" id="UP000001471">
    <property type="component" value="Unassembled WGS sequence"/>
</dbReference>
<gene>
    <name evidence="2" type="ORF">PTRG_11867</name>
</gene>
<evidence type="ECO:0000313" key="3">
    <source>
        <dbReference type="Proteomes" id="UP000001471"/>
    </source>
</evidence>
<keyword evidence="1" id="KW-0812">Transmembrane</keyword>
<keyword evidence="1" id="KW-0472">Membrane</keyword>
<feature type="transmembrane region" description="Helical" evidence="1">
    <location>
        <begin position="41"/>
        <end position="65"/>
    </location>
</feature>
<organism evidence="2 3">
    <name type="scientific">Pyrenophora tritici-repentis (strain Pt-1C-BFP)</name>
    <name type="common">Wheat tan spot fungus</name>
    <name type="synonym">Drechslera tritici-repentis</name>
    <dbReference type="NCBI Taxonomy" id="426418"/>
    <lineage>
        <taxon>Eukaryota</taxon>
        <taxon>Fungi</taxon>
        <taxon>Dikarya</taxon>
        <taxon>Ascomycota</taxon>
        <taxon>Pezizomycotina</taxon>
        <taxon>Dothideomycetes</taxon>
        <taxon>Pleosporomycetidae</taxon>
        <taxon>Pleosporales</taxon>
        <taxon>Pleosporineae</taxon>
        <taxon>Pleosporaceae</taxon>
        <taxon>Pyrenophora</taxon>
    </lineage>
</organism>
<evidence type="ECO:0000313" key="2">
    <source>
        <dbReference type="EMBL" id="EDU46023.1"/>
    </source>
</evidence>
<protein>
    <submittedName>
        <fullName evidence="2">Uncharacterized protein</fullName>
    </submittedName>
</protein>
<dbReference type="EMBL" id="DS231636">
    <property type="protein sequence ID" value="EDU46023.1"/>
    <property type="molecule type" value="Genomic_DNA"/>
</dbReference>
<keyword evidence="1" id="KW-1133">Transmembrane helix</keyword>
<evidence type="ECO:0000256" key="1">
    <source>
        <dbReference type="SAM" id="Phobius"/>
    </source>
</evidence>
<name>B2WPF7_PYRTR</name>
<reference evidence="3" key="1">
    <citation type="journal article" date="2013" name="G3 (Bethesda)">
        <title>Comparative genomics of a plant-pathogenic fungus, Pyrenophora tritici-repentis, reveals transduplication and the impact of repeat elements on pathogenicity and population divergence.</title>
        <authorList>
            <person name="Manning V.A."/>
            <person name="Pandelova I."/>
            <person name="Dhillon B."/>
            <person name="Wilhelm L.J."/>
            <person name="Goodwin S.B."/>
            <person name="Berlin A.M."/>
            <person name="Figueroa M."/>
            <person name="Freitag M."/>
            <person name="Hane J.K."/>
            <person name="Henrissat B."/>
            <person name="Holman W.H."/>
            <person name="Kodira C.D."/>
            <person name="Martin J."/>
            <person name="Oliver R.P."/>
            <person name="Robbertse B."/>
            <person name="Schackwitz W."/>
            <person name="Schwartz D.C."/>
            <person name="Spatafora J.W."/>
            <person name="Turgeon B.G."/>
            <person name="Yandava C."/>
            <person name="Young S."/>
            <person name="Zhou S."/>
            <person name="Zeng Q."/>
            <person name="Grigoriev I.V."/>
            <person name="Ma L.-J."/>
            <person name="Ciuffetti L.M."/>
        </authorList>
    </citation>
    <scope>NUCLEOTIDE SEQUENCE [LARGE SCALE GENOMIC DNA]</scope>
    <source>
        <strain evidence="3">Pt-1C-BFP</strain>
    </source>
</reference>